<proteinExistence type="predicted"/>
<gene>
    <name evidence="1" type="ORF">NDU88_004592</name>
</gene>
<evidence type="ECO:0000313" key="1">
    <source>
        <dbReference type="EMBL" id="KAJ1172750.1"/>
    </source>
</evidence>
<sequence>MGTCQMVLQELARIEDSLDPLEKAAAENMLCTSELQAARIDYAELLELLRVKLQGIQAEIAYGADKSGLCINSEMSYVFPFEDTYDGMSLSFGDAAVPAASTTFRYFEIQVYRAPLDLIEGNLQKAIT</sequence>
<name>A0AAV7T7V3_PLEWA</name>
<accession>A0AAV7T7V3</accession>
<dbReference type="Proteomes" id="UP001066276">
    <property type="component" value="Chromosome 4_1"/>
</dbReference>
<reference evidence="1" key="1">
    <citation type="journal article" date="2022" name="bioRxiv">
        <title>Sequencing and chromosome-scale assembly of the giantPleurodeles waltlgenome.</title>
        <authorList>
            <person name="Brown T."/>
            <person name="Elewa A."/>
            <person name="Iarovenko S."/>
            <person name="Subramanian E."/>
            <person name="Araus A.J."/>
            <person name="Petzold A."/>
            <person name="Susuki M."/>
            <person name="Suzuki K.-i.T."/>
            <person name="Hayashi T."/>
            <person name="Toyoda A."/>
            <person name="Oliveira C."/>
            <person name="Osipova E."/>
            <person name="Leigh N.D."/>
            <person name="Simon A."/>
            <person name="Yun M.H."/>
        </authorList>
    </citation>
    <scope>NUCLEOTIDE SEQUENCE</scope>
    <source>
        <strain evidence="1">20211129_DDA</strain>
        <tissue evidence="1">Liver</tissue>
    </source>
</reference>
<organism evidence="1 2">
    <name type="scientific">Pleurodeles waltl</name>
    <name type="common">Iberian ribbed newt</name>
    <dbReference type="NCBI Taxonomy" id="8319"/>
    <lineage>
        <taxon>Eukaryota</taxon>
        <taxon>Metazoa</taxon>
        <taxon>Chordata</taxon>
        <taxon>Craniata</taxon>
        <taxon>Vertebrata</taxon>
        <taxon>Euteleostomi</taxon>
        <taxon>Amphibia</taxon>
        <taxon>Batrachia</taxon>
        <taxon>Caudata</taxon>
        <taxon>Salamandroidea</taxon>
        <taxon>Salamandridae</taxon>
        <taxon>Pleurodelinae</taxon>
        <taxon>Pleurodeles</taxon>
    </lineage>
</organism>
<keyword evidence="2" id="KW-1185">Reference proteome</keyword>
<protein>
    <submittedName>
        <fullName evidence="1">Uncharacterized protein</fullName>
    </submittedName>
</protein>
<dbReference type="AlphaFoldDB" id="A0AAV7T7V3"/>
<comment type="caution">
    <text evidence="1">The sequence shown here is derived from an EMBL/GenBank/DDBJ whole genome shotgun (WGS) entry which is preliminary data.</text>
</comment>
<dbReference type="EMBL" id="JANPWB010000007">
    <property type="protein sequence ID" value="KAJ1172750.1"/>
    <property type="molecule type" value="Genomic_DNA"/>
</dbReference>
<evidence type="ECO:0000313" key="2">
    <source>
        <dbReference type="Proteomes" id="UP001066276"/>
    </source>
</evidence>